<keyword evidence="2" id="KW-1185">Reference proteome</keyword>
<dbReference type="AlphaFoldDB" id="A0A9Q3VTD4"/>
<protein>
    <recommendedName>
        <fullName evidence="3">Regulatory protein</fullName>
    </recommendedName>
</protein>
<evidence type="ECO:0000313" key="2">
    <source>
        <dbReference type="Proteomes" id="UP001108029"/>
    </source>
</evidence>
<accession>A0A9Q3VTD4</accession>
<reference evidence="1" key="1">
    <citation type="submission" date="2021-12" db="EMBL/GenBank/DDBJ databases">
        <authorList>
            <person name="Lee J.-H."/>
            <person name="Kim S.-B."/>
        </authorList>
    </citation>
    <scope>NUCLEOTIDE SEQUENCE</scope>
    <source>
        <strain evidence="1">NR30</strain>
    </source>
</reference>
<dbReference type="RefSeq" id="WP_232652467.1">
    <property type="nucleotide sequence ID" value="NZ_JAJSBI010000020.1"/>
</dbReference>
<dbReference type="Proteomes" id="UP001108029">
    <property type="component" value="Unassembled WGS sequence"/>
</dbReference>
<organism evidence="1 2">
    <name type="scientific">Streptomyces guryensis</name>
    <dbReference type="NCBI Taxonomy" id="2886947"/>
    <lineage>
        <taxon>Bacteria</taxon>
        <taxon>Bacillati</taxon>
        <taxon>Actinomycetota</taxon>
        <taxon>Actinomycetes</taxon>
        <taxon>Kitasatosporales</taxon>
        <taxon>Streptomycetaceae</taxon>
        <taxon>Streptomyces</taxon>
    </lineage>
</organism>
<name>A0A9Q3VTD4_9ACTN</name>
<gene>
    <name evidence="1" type="ORF">LJ657_32435</name>
</gene>
<comment type="caution">
    <text evidence="1">The sequence shown here is derived from an EMBL/GenBank/DDBJ whole genome shotgun (WGS) entry which is preliminary data.</text>
</comment>
<evidence type="ECO:0000313" key="1">
    <source>
        <dbReference type="EMBL" id="MCD9878244.1"/>
    </source>
</evidence>
<sequence>MASKPIRVLTQGALYTVATPSAPKVKDLRTGEIATHPQTGEPLHTVSLLEMADGAADLLKVTVPASKIPQGLRLGVPVRPVGLTATPWARIFNDQLSDGVAYRADSIEMENTK</sequence>
<evidence type="ECO:0008006" key="3">
    <source>
        <dbReference type="Google" id="ProtNLM"/>
    </source>
</evidence>
<proteinExistence type="predicted"/>
<dbReference type="EMBL" id="JAJSBI010000020">
    <property type="protein sequence ID" value="MCD9878244.1"/>
    <property type="molecule type" value="Genomic_DNA"/>
</dbReference>